<sequence>MNSYLYIKSFLGQEKTIELLGGWSPFSYKYKVKKMKNLLKSQSLLSIDHKKELEMTPSLEKEGPLVSTNSKKAPEMSKDKVKGPQKRQRGHKNNKRKGKVKAN</sequence>
<keyword evidence="3" id="KW-1185">Reference proteome</keyword>
<evidence type="ECO:0000256" key="1">
    <source>
        <dbReference type="SAM" id="MobiDB-lite"/>
    </source>
</evidence>
<organism evidence="2 3">
    <name type="scientific">Austropuccinia psidii MF-1</name>
    <dbReference type="NCBI Taxonomy" id="1389203"/>
    <lineage>
        <taxon>Eukaryota</taxon>
        <taxon>Fungi</taxon>
        <taxon>Dikarya</taxon>
        <taxon>Basidiomycota</taxon>
        <taxon>Pucciniomycotina</taxon>
        <taxon>Pucciniomycetes</taxon>
        <taxon>Pucciniales</taxon>
        <taxon>Sphaerophragmiaceae</taxon>
        <taxon>Austropuccinia</taxon>
    </lineage>
</organism>
<accession>A0A9Q3H066</accession>
<evidence type="ECO:0000313" key="3">
    <source>
        <dbReference type="Proteomes" id="UP000765509"/>
    </source>
</evidence>
<name>A0A9Q3H066_9BASI</name>
<dbReference type="AlphaFoldDB" id="A0A9Q3H066"/>
<dbReference type="EMBL" id="AVOT02008877">
    <property type="protein sequence ID" value="MBW0486923.1"/>
    <property type="molecule type" value="Genomic_DNA"/>
</dbReference>
<gene>
    <name evidence="2" type="ORF">O181_026638</name>
</gene>
<evidence type="ECO:0000313" key="2">
    <source>
        <dbReference type="EMBL" id="MBW0486923.1"/>
    </source>
</evidence>
<feature type="compositionally biased region" description="Basic residues" evidence="1">
    <location>
        <begin position="83"/>
        <end position="103"/>
    </location>
</feature>
<reference evidence="2" key="1">
    <citation type="submission" date="2021-03" db="EMBL/GenBank/DDBJ databases">
        <title>Draft genome sequence of rust myrtle Austropuccinia psidii MF-1, a brazilian biotype.</title>
        <authorList>
            <person name="Quecine M.C."/>
            <person name="Pachon D.M.R."/>
            <person name="Bonatelli M.L."/>
            <person name="Correr F.H."/>
            <person name="Franceschini L.M."/>
            <person name="Leite T.F."/>
            <person name="Margarido G.R.A."/>
            <person name="Almeida C.A."/>
            <person name="Ferrarezi J.A."/>
            <person name="Labate C.A."/>
        </authorList>
    </citation>
    <scope>NUCLEOTIDE SEQUENCE</scope>
    <source>
        <strain evidence="2">MF-1</strain>
    </source>
</reference>
<feature type="compositionally biased region" description="Basic and acidic residues" evidence="1">
    <location>
        <begin position="72"/>
        <end position="82"/>
    </location>
</feature>
<feature type="region of interest" description="Disordered" evidence="1">
    <location>
        <begin position="50"/>
        <end position="103"/>
    </location>
</feature>
<protein>
    <submittedName>
        <fullName evidence="2">Uncharacterized protein</fullName>
    </submittedName>
</protein>
<feature type="compositionally biased region" description="Basic and acidic residues" evidence="1">
    <location>
        <begin position="50"/>
        <end position="63"/>
    </location>
</feature>
<dbReference type="Proteomes" id="UP000765509">
    <property type="component" value="Unassembled WGS sequence"/>
</dbReference>
<comment type="caution">
    <text evidence="2">The sequence shown here is derived from an EMBL/GenBank/DDBJ whole genome shotgun (WGS) entry which is preliminary data.</text>
</comment>
<proteinExistence type="predicted"/>